<keyword evidence="5 10" id="KW-1133">Transmembrane helix</keyword>
<feature type="compositionally biased region" description="Basic and acidic residues" evidence="9">
    <location>
        <begin position="637"/>
        <end position="697"/>
    </location>
</feature>
<evidence type="ECO:0000313" key="13">
    <source>
        <dbReference type="EMBL" id="AEM20750.1"/>
    </source>
</evidence>
<dbReference type="HOGENOM" id="CLU_000445_107_12_12"/>
<dbReference type="InterPro" id="IPR003660">
    <property type="entry name" value="HAMP_dom"/>
</dbReference>
<dbReference type="Pfam" id="PF00672">
    <property type="entry name" value="HAMP"/>
    <property type="match status" value="1"/>
</dbReference>
<keyword evidence="6 10" id="KW-0472">Membrane</keyword>
<evidence type="ECO:0000256" key="9">
    <source>
        <dbReference type="SAM" id="MobiDB-lite"/>
    </source>
</evidence>
<feature type="domain" description="HAMP" evidence="12">
    <location>
        <begin position="317"/>
        <end position="371"/>
    </location>
</feature>
<feature type="region of interest" description="Disordered" evidence="9">
    <location>
        <begin position="637"/>
        <end position="727"/>
    </location>
</feature>
<dbReference type="CDD" id="cd18773">
    <property type="entry name" value="PDC1_HK_sensor"/>
    <property type="match status" value="1"/>
</dbReference>
<dbReference type="Pfam" id="PF00015">
    <property type="entry name" value="MCPsignal"/>
    <property type="match status" value="1"/>
</dbReference>
<dbReference type="GO" id="GO:0004888">
    <property type="term" value="F:transmembrane signaling receptor activity"/>
    <property type="evidence" value="ECO:0007669"/>
    <property type="project" value="TreeGrafter"/>
</dbReference>
<evidence type="ECO:0000256" key="4">
    <source>
        <dbReference type="ARBA" id="ARBA00022692"/>
    </source>
</evidence>
<feature type="transmembrane region" description="Helical" evidence="10">
    <location>
        <begin position="293"/>
        <end position="316"/>
    </location>
</feature>
<dbReference type="SUPFAM" id="SSF58104">
    <property type="entry name" value="Methyl-accepting chemotaxis protein (MCP) signaling domain"/>
    <property type="match status" value="1"/>
</dbReference>
<keyword evidence="8" id="KW-0807">Transducer</keyword>
<dbReference type="PROSITE" id="PS50111">
    <property type="entry name" value="CHEMOTAXIS_TRANSDUC_2"/>
    <property type="match status" value="1"/>
</dbReference>
<keyword evidence="2" id="KW-1003">Cell membrane</keyword>
<dbReference type="InterPro" id="IPR051310">
    <property type="entry name" value="MCP_chemotaxis"/>
</dbReference>
<dbReference type="GO" id="GO:0005886">
    <property type="term" value="C:plasma membrane"/>
    <property type="evidence" value="ECO:0007669"/>
    <property type="project" value="UniProtKB-SubCell"/>
</dbReference>
<evidence type="ECO:0000256" key="1">
    <source>
        <dbReference type="ARBA" id="ARBA00004651"/>
    </source>
</evidence>
<keyword evidence="3" id="KW-0145">Chemotaxis</keyword>
<dbReference type="PROSITE" id="PS50885">
    <property type="entry name" value="HAMP"/>
    <property type="match status" value="1"/>
</dbReference>
<accession>G0EPN6</accession>
<evidence type="ECO:0000256" key="10">
    <source>
        <dbReference type="SAM" id="Phobius"/>
    </source>
</evidence>
<dbReference type="AlphaFoldDB" id="G0EPN6"/>
<name>G0EPN6_BRAIP</name>
<dbReference type="InterPro" id="IPR033479">
    <property type="entry name" value="dCache_1"/>
</dbReference>
<evidence type="ECO:0000259" key="12">
    <source>
        <dbReference type="PROSITE" id="PS50885"/>
    </source>
</evidence>
<dbReference type="PATRIC" id="fig|1045858.4.peg.114"/>
<dbReference type="Proteomes" id="UP000008522">
    <property type="component" value="Chromosome"/>
</dbReference>
<dbReference type="Gene3D" id="3.30.450.20">
    <property type="entry name" value="PAS domain"/>
    <property type="match status" value="1"/>
</dbReference>
<dbReference type="EMBL" id="CP002874">
    <property type="protein sequence ID" value="AEM20750.1"/>
    <property type="molecule type" value="Genomic_DNA"/>
</dbReference>
<gene>
    <name evidence="13" type="ordered locus">Bint_0114</name>
</gene>
<dbReference type="FunFam" id="1.10.287.950:FF:000001">
    <property type="entry name" value="Methyl-accepting chemotaxis sensory transducer"/>
    <property type="match status" value="1"/>
</dbReference>
<feature type="domain" description="Methyl-accepting transducer" evidence="11">
    <location>
        <begin position="376"/>
        <end position="605"/>
    </location>
</feature>
<evidence type="ECO:0000256" key="7">
    <source>
        <dbReference type="ARBA" id="ARBA00029447"/>
    </source>
</evidence>
<dbReference type="InterPro" id="IPR004089">
    <property type="entry name" value="MCPsignal_dom"/>
</dbReference>
<evidence type="ECO:0000256" key="8">
    <source>
        <dbReference type="PROSITE-ProRule" id="PRU00284"/>
    </source>
</evidence>
<evidence type="ECO:0000259" key="11">
    <source>
        <dbReference type="PROSITE" id="PS50111"/>
    </source>
</evidence>
<dbReference type="Gene3D" id="1.10.287.950">
    <property type="entry name" value="Methyl-accepting chemotaxis protein"/>
    <property type="match status" value="1"/>
</dbReference>
<comment type="subcellular location">
    <subcellularLocation>
        <location evidence="1">Cell membrane</location>
        <topology evidence="1">Multi-pass membrane protein</topology>
    </subcellularLocation>
</comment>
<dbReference type="Pfam" id="PF02743">
    <property type="entry name" value="dCache_1"/>
    <property type="match status" value="1"/>
</dbReference>
<comment type="similarity">
    <text evidence="7">Belongs to the methyl-accepting chemotaxis (MCP) protein family.</text>
</comment>
<protein>
    <submittedName>
        <fullName evidence="13">Methyl-accepting chemotaxis protein McpB</fullName>
    </submittedName>
</protein>
<evidence type="ECO:0000256" key="3">
    <source>
        <dbReference type="ARBA" id="ARBA00022500"/>
    </source>
</evidence>
<keyword evidence="4 10" id="KW-0812">Transmembrane</keyword>
<reference evidence="13 14" key="1">
    <citation type="journal article" date="2011" name="BMC Genomics">
        <title>Complete genome sequence of Brachyspira intermedia reveals unique genomic features in Brachyspira species and phage-mediated horizontal gene transfer.</title>
        <authorList>
            <person name="Hafstrom T."/>
            <person name="Jansson D.S."/>
            <person name="Segerman B."/>
        </authorList>
    </citation>
    <scope>NUCLEOTIDE SEQUENCE [LARGE SCALE GENOMIC DNA]</scope>
    <source>
        <strain evidence="14">ATCC 51140 / PWS/A</strain>
    </source>
</reference>
<sequence>MENNNFMKKINSLAFRMPFVICVMVVVIIIAMLISSIKIGSKGISDSKLGGFNSTIAGYASVLDTWFGLESSLVNTYAVTPVVIRYLEGYQDTSLELLLNTIKNFKNNNLYIINMGLADMNGNIIADSASSALIGRNLKDYIPNAWSQESANKEEIIFSDTLMQSEVTGKWAMPAIKLVKDSNNQNAGYIYVLFDWSILHQTHFSNIDLGTTGGLFITSEKLYNIMDSKYENIANMKINPIYKQAFTGAGSGIITYDVNGEQRTAAYYKMKSRPWIIALAMMDYEIFAQNKKLIIATIIIGIISIVALAIFVSLFIGTITKPLEIVVEEAQEIERGDLSNIKQRIKPRKDEIGVLSKSFVSMRRKLAETITEVNTASNNIVKAAQELSQGNTDLSRRTESQAASLEETASSMEEMASTIKSSTDHAVAGNNMMVASREAVENAGKIIAETTTNIEEVYEASTKIKNITKIIEDIAFQTNILALNAAVEAARAGDQGKGFAVVASEVRNLAQTTQSSVKDITVLVDNTNEKINKATETARQSQDIFIDIQQKIEDTARIMQDISATAMEQQTGVDQVNRAVAEMDTVTQHNASLVQESANTSESLLAQAHVLKDTVSFFKLSADDLKKDNTAKVKKEVNEIKENNQKQKTKTPEIKKQNFEKKTDYKEDSYEVHKSSSKKELKVPPSVERARAMESQKQDNTTVRNDEFGVTYSSTSNGMTDDGFASF</sequence>
<evidence type="ECO:0000313" key="14">
    <source>
        <dbReference type="Proteomes" id="UP000008522"/>
    </source>
</evidence>
<evidence type="ECO:0000256" key="5">
    <source>
        <dbReference type="ARBA" id="ARBA00022989"/>
    </source>
</evidence>
<evidence type="ECO:0000256" key="6">
    <source>
        <dbReference type="ARBA" id="ARBA00023136"/>
    </source>
</evidence>
<dbReference type="SMART" id="SM00304">
    <property type="entry name" value="HAMP"/>
    <property type="match status" value="1"/>
</dbReference>
<dbReference type="CDD" id="cd11386">
    <property type="entry name" value="MCP_signal"/>
    <property type="match status" value="1"/>
</dbReference>
<keyword evidence="14" id="KW-1185">Reference proteome</keyword>
<evidence type="ECO:0000256" key="2">
    <source>
        <dbReference type="ARBA" id="ARBA00022475"/>
    </source>
</evidence>
<dbReference type="PANTHER" id="PTHR43531:SF11">
    <property type="entry name" value="METHYL-ACCEPTING CHEMOTAXIS PROTEIN 3"/>
    <property type="match status" value="1"/>
</dbReference>
<dbReference type="CDD" id="cd06225">
    <property type="entry name" value="HAMP"/>
    <property type="match status" value="1"/>
</dbReference>
<proteinExistence type="inferred from homology"/>
<dbReference type="KEGG" id="bip:Bint_0114"/>
<dbReference type="PANTHER" id="PTHR43531">
    <property type="entry name" value="PROTEIN ICFG"/>
    <property type="match status" value="1"/>
</dbReference>
<feature type="transmembrane region" description="Helical" evidence="10">
    <location>
        <begin position="13"/>
        <end position="34"/>
    </location>
</feature>
<dbReference type="SMART" id="SM00283">
    <property type="entry name" value="MA"/>
    <property type="match status" value="1"/>
</dbReference>
<dbReference type="eggNOG" id="COG0840">
    <property type="taxonomic scope" value="Bacteria"/>
</dbReference>
<dbReference type="GO" id="GO:0007165">
    <property type="term" value="P:signal transduction"/>
    <property type="evidence" value="ECO:0007669"/>
    <property type="project" value="UniProtKB-KW"/>
</dbReference>
<organism evidence="13 14">
    <name type="scientific">Brachyspira intermedia (strain ATCC 51140 / PWS/A)</name>
    <name type="common">Serpulina intermedia</name>
    <dbReference type="NCBI Taxonomy" id="1045858"/>
    <lineage>
        <taxon>Bacteria</taxon>
        <taxon>Pseudomonadati</taxon>
        <taxon>Spirochaetota</taxon>
        <taxon>Spirochaetia</taxon>
        <taxon>Brachyspirales</taxon>
        <taxon>Brachyspiraceae</taxon>
        <taxon>Brachyspira</taxon>
    </lineage>
</organism>
<dbReference type="CDD" id="cd18774">
    <property type="entry name" value="PDC2_HK_sensor"/>
    <property type="match status" value="1"/>
</dbReference>
<dbReference type="GO" id="GO:0006935">
    <property type="term" value="P:chemotaxis"/>
    <property type="evidence" value="ECO:0007669"/>
    <property type="project" value="UniProtKB-KW"/>
</dbReference>